<dbReference type="PROSITE" id="PS00636">
    <property type="entry name" value="DNAJ_1"/>
    <property type="match status" value="1"/>
</dbReference>
<evidence type="ECO:0000256" key="3">
    <source>
        <dbReference type="ARBA" id="ARBA00022723"/>
    </source>
</evidence>
<keyword evidence="1 12" id="KW-0963">Cytoplasm</keyword>
<feature type="binding site" evidence="12">
    <location>
        <position position="150"/>
    </location>
    <ligand>
        <name>Zn(2+)</name>
        <dbReference type="ChEBI" id="CHEBI:29105"/>
        <label>1</label>
    </ligand>
</feature>
<dbReference type="EMBL" id="AZJI01000005">
    <property type="protein sequence ID" value="ETD23335.1"/>
    <property type="molecule type" value="Genomic_DNA"/>
</dbReference>
<keyword evidence="8 12" id="KW-0143">Chaperone</keyword>
<evidence type="ECO:0000256" key="9">
    <source>
        <dbReference type="ARBA" id="ARBA00053423"/>
    </source>
</evidence>
<dbReference type="PROSITE" id="PS50076">
    <property type="entry name" value="DNAJ_2"/>
    <property type="match status" value="1"/>
</dbReference>
<feature type="repeat" description="CXXCXGXG motif" evidence="12">
    <location>
        <begin position="163"/>
        <end position="170"/>
    </location>
</feature>
<dbReference type="FunFam" id="2.60.260.20:FF:000013">
    <property type="entry name" value="DnaJ subfamily B member 11"/>
    <property type="match status" value="1"/>
</dbReference>
<dbReference type="SUPFAM" id="SSF49493">
    <property type="entry name" value="HSP40/DnaJ peptide-binding domain"/>
    <property type="match status" value="2"/>
</dbReference>
<feature type="binding site" evidence="12">
    <location>
        <position position="185"/>
    </location>
    <ligand>
        <name>Zn(2+)</name>
        <dbReference type="ChEBI" id="CHEBI:29105"/>
        <label>2</label>
    </ligand>
</feature>
<keyword evidence="4 12" id="KW-0677">Repeat</keyword>
<dbReference type="SUPFAM" id="SSF57938">
    <property type="entry name" value="DnaJ/Hsp40 cysteine-rich domain"/>
    <property type="match status" value="1"/>
</dbReference>
<evidence type="ECO:0000259" key="14">
    <source>
        <dbReference type="PROSITE" id="PS50076"/>
    </source>
</evidence>
<evidence type="ECO:0000256" key="7">
    <source>
        <dbReference type="ARBA" id="ARBA00023016"/>
    </source>
</evidence>
<protein>
    <recommendedName>
        <fullName evidence="11 12">Chaperone protein DnaJ</fullName>
    </recommendedName>
</protein>
<sequence length="377" mass="42496">MESFDYYEILEIERTGDKEIIKKAYRKMALKYHPDRNPDDKAAEEKFKQINEAYEVLSDDNKRAIYDKYGKDGLEQQGFGFSGTDFSSIFDDLGSIFGQAFGFGSGRGRNRSDEKYSPDFIDRLDLTFKEAVFGCKKKVSTHYKKSCKACNGSGSEGGKVEQCKECGGRGQVFSRHGIMAIGQTCPKCRGEGQVITNPCKECKGEGFRIEKQDFDIDVPAGVDDEMRLRASGKGNELKNGRRGDLYLVIYVKEDEHFLRHGSDIYIEVPVFFTQIILGAKIPIPSLRGENLELNLPPNTKDKEQFMFAGEGIKEVNSSRKGRLIAQVKITYPTSLNSEQKELVEKLHSSFGIASEPYSNVFEEAINKIKGWFSDKKS</sequence>
<dbReference type="FunFam" id="1.10.287.110:FF:000034">
    <property type="entry name" value="Chaperone protein DnaJ"/>
    <property type="match status" value="1"/>
</dbReference>
<comment type="subcellular location">
    <subcellularLocation>
        <location evidence="12">Cytoplasm</location>
    </subcellularLocation>
</comment>
<dbReference type="InterPro" id="IPR018253">
    <property type="entry name" value="DnaJ_domain_CS"/>
</dbReference>
<dbReference type="PANTHER" id="PTHR43096">
    <property type="entry name" value="DNAJ HOMOLOG 1, MITOCHONDRIAL-RELATED"/>
    <property type="match status" value="1"/>
</dbReference>
<dbReference type="CDD" id="cd06257">
    <property type="entry name" value="DnaJ"/>
    <property type="match status" value="1"/>
</dbReference>
<dbReference type="Pfam" id="PF00684">
    <property type="entry name" value="DnaJ_CXXCXGXG"/>
    <property type="match status" value="1"/>
</dbReference>
<evidence type="ECO:0000313" key="16">
    <source>
        <dbReference type="EMBL" id="ETD23335.1"/>
    </source>
</evidence>
<dbReference type="PROSITE" id="PS51188">
    <property type="entry name" value="ZF_CR"/>
    <property type="match status" value="1"/>
</dbReference>
<feature type="repeat" description="CXXCXGXG motif" evidence="12">
    <location>
        <begin position="199"/>
        <end position="206"/>
    </location>
</feature>
<dbReference type="PANTHER" id="PTHR43096:SF48">
    <property type="entry name" value="CHAPERONE PROTEIN DNAJ"/>
    <property type="match status" value="1"/>
</dbReference>
<feature type="binding site" evidence="12">
    <location>
        <position position="199"/>
    </location>
    <ligand>
        <name>Zn(2+)</name>
        <dbReference type="ChEBI" id="CHEBI:29105"/>
        <label>1</label>
    </ligand>
</feature>
<dbReference type="OrthoDB" id="9779889at2"/>
<feature type="domain" description="J" evidence="14">
    <location>
        <begin position="5"/>
        <end position="70"/>
    </location>
</feature>
<dbReference type="NCBIfam" id="TIGR02349">
    <property type="entry name" value="DnaJ_bact"/>
    <property type="match status" value="1"/>
</dbReference>
<feature type="repeat" description="CXXCXGXG motif" evidence="12">
    <location>
        <begin position="185"/>
        <end position="192"/>
    </location>
</feature>
<evidence type="ECO:0000256" key="8">
    <source>
        <dbReference type="ARBA" id="ARBA00023186"/>
    </source>
</evidence>
<dbReference type="GO" id="GO:0005737">
    <property type="term" value="C:cytoplasm"/>
    <property type="evidence" value="ECO:0007669"/>
    <property type="project" value="UniProtKB-SubCell"/>
</dbReference>
<dbReference type="GO" id="GO:0042026">
    <property type="term" value="P:protein refolding"/>
    <property type="evidence" value="ECO:0007669"/>
    <property type="project" value="TreeGrafter"/>
</dbReference>
<dbReference type="HOGENOM" id="CLU_017633_0_7_7"/>
<dbReference type="GO" id="GO:0008270">
    <property type="term" value="F:zinc ion binding"/>
    <property type="evidence" value="ECO:0007669"/>
    <property type="project" value="UniProtKB-UniRule"/>
</dbReference>
<comment type="domain">
    <text evidence="12">The J domain is necessary and sufficient to stimulate DnaK ATPase activity. Zinc center 1 plays an important role in the autonomous, DnaK-independent chaperone activity of DnaJ. Zinc center 2 is essential for interaction with DnaK and for DnaJ activity.</text>
</comment>
<dbReference type="GO" id="GO:0006260">
    <property type="term" value="P:DNA replication"/>
    <property type="evidence" value="ECO:0007669"/>
    <property type="project" value="UniProtKB-KW"/>
</dbReference>
<evidence type="ECO:0000256" key="5">
    <source>
        <dbReference type="ARBA" id="ARBA00022771"/>
    </source>
</evidence>
<keyword evidence="6 12" id="KW-0862">Zinc</keyword>
<dbReference type="InterPro" id="IPR002939">
    <property type="entry name" value="DnaJ_C"/>
</dbReference>
<dbReference type="Gene3D" id="2.10.230.10">
    <property type="entry name" value="Heat shock protein DnaJ, cysteine-rich domain"/>
    <property type="match status" value="1"/>
</dbReference>
<feature type="binding site" evidence="12">
    <location>
        <position position="163"/>
    </location>
    <ligand>
        <name>Zn(2+)</name>
        <dbReference type="ChEBI" id="CHEBI:29105"/>
        <label>2</label>
    </ligand>
</feature>
<evidence type="ECO:0000256" key="6">
    <source>
        <dbReference type="ARBA" id="ARBA00022833"/>
    </source>
</evidence>
<dbReference type="PRINTS" id="PR00625">
    <property type="entry name" value="JDOMAIN"/>
</dbReference>
<evidence type="ECO:0000256" key="11">
    <source>
        <dbReference type="ARBA" id="ARBA00067609"/>
    </source>
</evidence>
<feature type="zinc finger region" description="CR-type" evidence="13">
    <location>
        <begin position="134"/>
        <end position="211"/>
    </location>
</feature>
<dbReference type="Gene3D" id="1.10.287.110">
    <property type="entry name" value="DnaJ domain"/>
    <property type="match status" value="1"/>
</dbReference>
<dbReference type="InterPro" id="IPR001623">
    <property type="entry name" value="DnaJ_domain"/>
</dbReference>
<evidence type="ECO:0000256" key="2">
    <source>
        <dbReference type="ARBA" id="ARBA00022705"/>
    </source>
</evidence>
<dbReference type="GO" id="GO:0051082">
    <property type="term" value="F:unfolded protein binding"/>
    <property type="evidence" value="ECO:0007669"/>
    <property type="project" value="UniProtKB-UniRule"/>
</dbReference>
<dbReference type="InterPro" id="IPR036410">
    <property type="entry name" value="HSP_DnaJ_Cys-rich_dom_sf"/>
</dbReference>
<comment type="subunit">
    <text evidence="12">Homodimer.</text>
</comment>
<proteinExistence type="inferred from homology"/>
<dbReference type="RefSeq" id="WP_023927860.1">
    <property type="nucleotide sequence ID" value="NZ_KI669454.1"/>
</dbReference>
<feature type="domain" description="CR-type" evidence="15">
    <location>
        <begin position="134"/>
        <end position="211"/>
    </location>
</feature>
<evidence type="ECO:0000256" key="4">
    <source>
        <dbReference type="ARBA" id="ARBA00022737"/>
    </source>
</evidence>
<dbReference type="PATRIC" id="fig|1357400.3.peg.1542"/>
<name>V8C8J1_9HELI</name>
<dbReference type="Proteomes" id="UP000018731">
    <property type="component" value="Unassembled WGS sequence"/>
</dbReference>
<dbReference type="STRING" id="1357400.HMPREF2086_01134"/>
<dbReference type="NCBIfam" id="NF008035">
    <property type="entry name" value="PRK10767.1"/>
    <property type="match status" value="1"/>
</dbReference>
<dbReference type="InterPro" id="IPR008971">
    <property type="entry name" value="HSP40/DnaJ_pept-bd"/>
</dbReference>
<dbReference type="GO" id="GO:0005524">
    <property type="term" value="F:ATP binding"/>
    <property type="evidence" value="ECO:0007669"/>
    <property type="project" value="InterPro"/>
</dbReference>
<feature type="binding site" evidence="12">
    <location>
        <position position="188"/>
    </location>
    <ligand>
        <name>Zn(2+)</name>
        <dbReference type="ChEBI" id="CHEBI:29105"/>
        <label>2</label>
    </ligand>
</feature>
<evidence type="ECO:0000256" key="10">
    <source>
        <dbReference type="ARBA" id="ARBA00061004"/>
    </source>
</evidence>
<evidence type="ECO:0000256" key="13">
    <source>
        <dbReference type="PROSITE-ProRule" id="PRU00546"/>
    </source>
</evidence>
<keyword evidence="5 12" id="KW-0863">Zinc-finger</keyword>
<dbReference type="InterPro" id="IPR001305">
    <property type="entry name" value="HSP_DnaJ_Cys-rich_dom"/>
</dbReference>
<keyword evidence="17" id="KW-1185">Reference proteome</keyword>
<feature type="repeat" description="CXXCXGXG motif" evidence="12">
    <location>
        <begin position="147"/>
        <end position="154"/>
    </location>
</feature>
<keyword evidence="7 12" id="KW-0346">Stress response</keyword>
<dbReference type="Pfam" id="PF00226">
    <property type="entry name" value="DnaJ"/>
    <property type="match status" value="1"/>
</dbReference>
<comment type="similarity">
    <text evidence="10 12">Belongs to the DnaJ family.</text>
</comment>
<dbReference type="eggNOG" id="COG0484">
    <property type="taxonomic scope" value="Bacteria"/>
</dbReference>
<organism evidence="16 17">
    <name type="scientific">Helicobacter macacae MIT 99-5501</name>
    <dbReference type="NCBI Taxonomy" id="1357400"/>
    <lineage>
        <taxon>Bacteria</taxon>
        <taxon>Pseudomonadati</taxon>
        <taxon>Campylobacterota</taxon>
        <taxon>Epsilonproteobacteria</taxon>
        <taxon>Campylobacterales</taxon>
        <taxon>Helicobacteraceae</taxon>
        <taxon>Helicobacter</taxon>
    </lineage>
</organism>
<evidence type="ECO:0000256" key="12">
    <source>
        <dbReference type="HAMAP-Rule" id="MF_01152"/>
    </source>
</evidence>
<feature type="binding site" evidence="12">
    <location>
        <position position="202"/>
    </location>
    <ligand>
        <name>Zn(2+)</name>
        <dbReference type="ChEBI" id="CHEBI:29105"/>
        <label>1</label>
    </ligand>
</feature>
<evidence type="ECO:0000313" key="17">
    <source>
        <dbReference type="Proteomes" id="UP000018731"/>
    </source>
</evidence>
<dbReference type="GO" id="GO:0031072">
    <property type="term" value="F:heat shock protein binding"/>
    <property type="evidence" value="ECO:0007669"/>
    <property type="project" value="InterPro"/>
</dbReference>
<reference evidence="16 17" key="1">
    <citation type="journal article" date="2014" name="Genome Announc.">
        <title>Draft genome sequences of six enterohepatic helicobacter species isolated from humans and one from rhesus macaques.</title>
        <authorList>
            <person name="Shen Z."/>
            <person name="Sheh A."/>
            <person name="Young S.K."/>
            <person name="Abouelliel A."/>
            <person name="Ward D.V."/>
            <person name="Earl A.M."/>
            <person name="Fox J.G."/>
        </authorList>
    </citation>
    <scope>NUCLEOTIDE SEQUENCE [LARGE SCALE GENOMIC DNA]</scope>
    <source>
        <strain evidence="16 17">MIT 99-5501</strain>
    </source>
</reference>
<dbReference type="SUPFAM" id="SSF46565">
    <property type="entry name" value="Chaperone J-domain"/>
    <property type="match status" value="1"/>
</dbReference>
<dbReference type="AlphaFoldDB" id="V8C8J1"/>
<comment type="caution">
    <text evidence="16">The sequence shown here is derived from an EMBL/GenBank/DDBJ whole genome shotgun (WGS) entry which is preliminary data.</text>
</comment>
<dbReference type="InterPro" id="IPR036869">
    <property type="entry name" value="J_dom_sf"/>
</dbReference>
<accession>V8C8J1</accession>
<comment type="cofactor">
    <cofactor evidence="12">
        <name>Zn(2+)</name>
        <dbReference type="ChEBI" id="CHEBI:29105"/>
    </cofactor>
    <text evidence="12">Binds 2 Zn(2+) ions per monomer.</text>
</comment>
<gene>
    <name evidence="12" type="primary">dnaJ</name>
    <name evidence="16" type="ORF">HMPREF2086_01134</name>
</gene>
<dbReference type="GO" id="GO:0009408">
    <property type="term" value="P:response to heat"/>
    <property type="evidence" value="ECO:0007669"/>
    <property type="project" value="InterPro"/>
</dbReference>
<evidence type="ECO:0000256" key="1">
    <source>
        <dbReference type="ARBA" id="ARBA00022490"/>
    </source>
</evidence>
<keyword evidence="2 12" id="KW-0235">DNA replication</keyword>
<dbReference type="CDD" id="cd10747">
    <property type="entry name" value="DnaJ_C"/>
    <property type="match status" value="1"/>
</dbReference>
<dbReference type="Pfam" id="PF01556">
    <property type="entry name" value="DnaJ_C"/>
    <property type="match status" value="1"/>
</dbReference>
<feature type="binding site" evidence="12">
    <location>
        <position position="147"/>
    </location>
    <ligand>
        <name>Zn(2+)</name>
        <dbReference type="ChEBI" id="CHEBI:29105"/>
        <label>1</label>
    </ligand>
</feature>
<comment type="function">
    <text evidence="9 12">Participates actively in the response to hyperosmotic and heat shock by preventing the aggregation of stress-denatured proteins and by disaggregating proteins, also in an autonomous, DnaK-independent fashion. Unfolded proteins bind initially to DnaJ; upon interaction with the DnaJ-bound protein, DnaK hydrolyzes its bound ATP, resulting in the formation of a stable complex. GrpE releases ADP from DnaK; ATP binding to DnaK triggers the release of the substrate protein, thus completing the reaction cycle. Several rounds of ATP-dependent interactions between DnaJ, DnaK and GrpE are required for fully efficient folding. Also involved, together with DnaK and GrpE, in the DNA replication of plasmids through activation of initiation proteins.</text>
</comment>
<evidence type="ECO:0000259" key="15">
    <source>
        <dbReference type="PROSITE" id="PS51188"/>
    </source>
</evidence>
<dbReference type="Gene3D" id="2.60.260.20">
    <property type="entry name" value="Urease metallochaperone UreE, N-terminal domain"/>
    <property type="match status" value="2"/>
</dbReference>
<feature type="binding site" evidence="12">
    <location>
        <position position="166"/>
    </location>
    <ligand>
        <name>Zn(2+)</name>
        <dbReference type="ChEBI" id="CHEBI:29105"/>
        <label>2</label>
    </ligand>
</feature>
<dbReference type="FunFam" id="2.10.230.10:FF:000002">
    <property type="entry name" value="Molecular chaperone DnaJ"/>
    <property type="match status" value="1"/>
</dbReference>
<keyword evidence="3 12" id="KW-0479">Metal-binding</keyword>
<dbReference type="InterPro" id="IPR012724">
    <property type="entry name" value="DnaJ"/>
</dbReference>
<dbReference type="SMART" id="SM00271">
    <property type="entry name" value="DnaJ"/>
    <property type="match status" value="1"/>
</dbReference>
<dbReference type="HAMAP" id="MF_01152">
    <property type="entry name" value="DnaJ"/>
    <property type="match status" value="1"/>
</dbReference>